<keyword evidence="1" id="KW-1133">Transmembrane helix</keyword>
<dbReference type="AlphaFoldDB" id="A0AAD6LE48"/>
<gene>
    <name evidence="2" type="ORF">NC653_037357</name>
    <name evidence="3" type="ORF">NC653_037364</name>
</gene>
<organism evidence="3 4">
    <name type="scientific">Populus alba x Populus x berolinensis</name>
    <dbReference type="NCBI Taxonomy" id="444605"/>
    <lineage>
        <taxon>Eukaryota</taxon>
        <taxon>Viridiplantae</taxon>
        <taxon>Streptophyta</taxon>
        <taxon>Embryophyta</taxon>
        <taxon>Tracheophyta</taxon>
        <taxon>Spermatophyta</taxon>
        <taxon>Magnoliopsida</taxon>
        <taxon>eudicotyledons</taxon>
        <taxon>Gunneridae</taxon>
        <taxon>Pentapetalae</taxon>
        <taxon>rosids</taxon>
        <taxon>fabids</taxon>
        <taxon>Malpighiales</taxon>
        <taxon>Salicaceae</taxon>
        <taxon>Saliceae</taxon>
        <taxon>Populus</taxon>
    </lineage>
</organism>
<keyword evidence="4" id="KW-1185">Reference proteome</keyword>
<evidence type="ECO:0000313" key="4">
    <source>
        <dbReference type="Proteomes" id="UP001164929"/>
    </source>
</evidence>
<dbReference type="Proteomes" id="UP001164929">
    <property type="component" value="Chromosome 17"/>
</dbReference>
<evidence type="ECO:0000313" key="3">
    <source>
        <dbReference type="EMBL" id="KAJ6959047.1"/>
    </source>
</evidence>
<feature type="transmembrane region" description="Helical" evidence="1">
    <location>
        <begin position="43"/>
        <end position="61"/>
    </location>
</feature>
<keyword evidence="1" id="KW-0812">Transmembrane</keyword>
<dbReference type="EMBL" id="JAQIZT010000017">
    <property type="protein sequence ID" value="KAJ6959047.1"/>
    <property type="molecule type" value="Genomic_DNA"/>
</dbReference>
<comment type="caution">
    <text evidence="3">The sequence shown here is derived from an EMBL/GenBank/DDBJ whole genome shotgun (WGS) entry which is preliminary data.</text>
</comment>
<sequence length="80" mass="9250">MSYHRLEAWYFAASETDSISENTFTEHLRRTPFVKKGRRRPRVLLAPGTIHAPGIIMSALWKRGREDLDLLLKSKAPFLP</sequence>
<keyword evidence="1" id="KW-0472">Membrane</keyword>
<name>A0AAD6LE48_9ROSI</name>
<dbReference type="EMBL" id="JAQIZT010000017">
    <property type="protein sequence ID" value="KAJ6959040.1"/>
    <property type="molecule type" value="Genomic_DNA"/>
</dbReference>
<accession>A0AAD6LE48</accession>
<evidence type="ECO:0000313" key="2">
    <source>
        <dbReference type="EMBL" id="KAJ6959040.1"/>
    </source>
</evidence>
<protein>
    <submittedName>
        <fullName evidence="3">Uncharacterized protein</fullName>
    </submittedName>
</protein>
<evidence type="ECO:0000256" key="1">
    <source>
        <dbReference type="SAM" id="Phobius"/>
    </source>
</evidence>
<reference evidence="3" key="1">
    <citation type="journal article" date="2023" name="Mol. Ecol. Resour.">
        <title>Chromosome-level genome assembly of a triploid poplar Populus alba 'Berolinensis'.</title>
        <authorList>
            <person name="Chen S."/>
            <person name="Yu Y."/>
            <person name="Wang X."/>
            <person name="Wang S."/>
            <person name="Zhang T."/>
            <person name="Zhou Y."/>
            <person name="He R."/>
            <person name="Meng N."/>
            <person name="Wang Y."/>
            <person name="Liu W."/>
            <person name="Liu Z."/>
            <person name="Liu J."/>
            <person name="Guo Q."/>
            <person name="Huang H."/>
            <person name="Sederoff R.R."/>
            <person name="Wang G."/>
            <person name="Qu G."/>
            <person name="Chen S."/>
        </authorList>
    </citation>
    <scope>NUCLEOTIDE SEQUENCE</scope>
    <source>
        <strain evidence="3">SC-2020</strain>
    </source>
</reference>
<proteinExistence type="predicted"/>